<protein>
    <recommendedName>
        <fullName evidence="4">KfrA N-terminal DNA-binding domain-containing protein</fullName>
    </recommendedName>
</protein>
<dbReference type="Proteomes" id="UP000639419">
    <property type="component" value="Unassembled WGS sequence"/>
</dbReference>
<organism evidence="2 3">
    <name type="scientific">Azospirillum formosense</name>
    <dbReference type="NCBI Taxonomy" id="861533"/>
    <lineage>
        <taxon>Bacteria</taxon>
        <taxon>Pseudomonadati</taxon>
        <taxon>Pseudomonadota</taxon>
        <taxon>Alphaproteobacteria</taxon>
        <taxon>Rhodospirillales</taxon>
        <taxon>Azospirillaceae</taxon>
        <taxon>Azospirillum</taxon>
    </lineage>
</organism>
<keyword evidence="1" id="KW-0175">Coiled coil</keyword>
<dbReference type="EMBL" id="WHOR01000347">
    <property type="protein sequence ID" value="NUB22779.1"/>
    <property type="molecule type" value="Genomic_DNA"/>
</dbReference>
<gene>
    <name evidence="2" type="ORF">GBZ26_26845</name>
</gene>
<name>A0ABX2L1K8_9PROT</name>
<sequence>MTAGIVWPAIPVTKADRVRQCLGTVAEMRLNKATWPEVAAVLQADGLSVTADEIRSYWGRHTKGMHPAQVALRARDARIAALIDERDADRAATALERDTEARQAEYTAAVLAQTEKAWGQARDEVAQAVRKRDAAIAAREEAERIKAALEARLTTLEEQLAVERTKARLLDGRLIVVDEQSGHFIIEGFTQDQSAVVNQHWPEFHPLLQARAAQQKQDLTREMETAARHERADNDLRAVLVSLARNAKLDTLHGQLARNVLAASPLVREVCTRLAASAAVRPSPPPAGPLSSR</sequence>
<reference evidence="2 3" key="1">
    <citation type="submission" date="2019-10" db="EMBL/GenBank/DDBJ databases">
        <title>Genome sequence of Azospirillum formosense CC-Nfb-7.</title>
        <authorList>
            <person name="Ambrosini A."/>
            <person name="Sant'Anna F.H."/>
            <person name="Cassan F.D."/>
            <person name="Souza E.M."/>
            <person name="Passaglia L.M.P."/>
        </authorList>
    </citation>
    <scope>NUCLEOTIDE SEQUENCE [LARGE SCALE GENOMIC DNA]</scope>
    <source>
        <strain evidence="2 3">CC-NFb-7</strain>
    </source>
</reference>
<evidence type="ECO:0000313" key="3">
    <source>
        <dbReference type="Proteomes" id="UP000639419"/>
    </source>
</evidence>
<feature type="coiled-coil region" evidence="1">
    <location>
        <begin position="132"/>
        <end position="166"/>
    </location>
</feature>
<evidence type="ECO:0008006" key="4">
    <source>
        <dbReference type="Google" id="ProtNLM"/>
    </source>
</evidence>
<keyword evidence="3" id="KW-1185">Reference proteome</keyword>
<evidence type="ECO:0000256" key="1">
    <source>
        <dbReference type="SAM" id="Coils"/>
    </source>
</evidence>
<dbReference type="RefSeq" id="WP_174441439.1">
    <property type="nucleotide sequence ID" value="NZ_BAABCC010000012.1"/>
</dbReference>
<proteinExistence type="predicted"/>
<comment type="caution">
    <text evidence="2">The sequence shown here is derived from an EMBL/GenBank/DDBJ whole genome shotgun (WGS) entry which is preliminary data.</text>
</comment>
<accession>A0ABX2L1K8</accession>
<evidence type="ECO:0000313" key="2">
    <source>
        <dbReference type="EMBL" id="NUB22779.1"/>
    </source>
</evidence>